<dbReference type="AlphaFoldDB" id="A0A8H6ABT8"/>
<accession>A0A8H6ABT8</accession>
<keyword evidence="3" id="KW-0687">Ribonucleoprotein</keyword>
<dbReference type="Gene3D" id="2.40.50.140">
    <property type="entry name" value="Nucleic acid-binding proteins"/>
    <property type="match status" value="1"/>
</dbReference>
<proteinExistence type="inferred from homology"/>
<dbReference type="FunFam" id="2.40.50.140:FF:000025">
    <property type="entry name" value="40S ribosomal protein S28"/>
    <property type="match status" value="1"/>
</dbReference>
<evidence type="ECO:0000256" key="2">
    <source>
        <dbReference type="ARBA" id="ARBA00022980"/>
    </source>
</evidence>
<dbReference type="GO" id="GO:0006412">
    <property type="term" value="P:translation"/>
    <property type="evidence" value="ECO:0007669"/>
    <property type="project" value="InterPro"/>
</dbReference>
<dbReference type="Proteomes" id="UP000541154">
    <property type="component" value="Unassembled WGS sequence"/>
</dbReference>
<keyword evidence="5" id="KW-1185">Reference proteome</keyword>
<evidence type="ECO:0000313" key="5">
    <source>
        <dbReference type="Proteomes" id="UP000541154"/>
    </source>
</evidence>
<dbReference type="GO" id="GO:0000028">
    <property type="term" value="P:ribosomal small subunit assembly"/>
    <property type="evidence" value="ECO:0007669"/>
    <property type="project" value="TreeGrafter"/>
</dbReference>
<protein>
    <submittedName>
        <fullName evidence="4">40S ribosomal protein S28</fullName>
    </submittedName>
</protein>
<sequence length="162" mass="17899">MDSAKAPVKLVKVTRVLGRTGSRGGVTQVRVEFMDDQSRSIIRNVKGPVRVDDILCLLESEPLPGPTQIAFILQPAQTSGRVTSVEAIQDVHLIARKGLLQALNLLRPTVLKVLIMLGDYTRLNNGWDSEHREASSAKKLCDLEAIVEHQTNRESPLISRLI</sequence>
<dbReference type="CDD" id="cd04457">
    <property type="entry name" value="S1_S28E"/>
    <property type="match status" value="1"/>
</dbReference>
<evidence type="ECO:0000313" key="4">
    <source>
        <dbReference type="EMBL" id="KAF5862993.1"/>
    </source>
</evidence>
<dbReference type="SUPFAM" id="SSF50249">
    <property type="entry name" value="Nucleic acid-binding proteins"/>
    <property type="match status" value="1"/>
</dbReference>
<evidence type="ECO:0000256" key="3">
    <source>
        <dbReference type="ARBA" id="ARBA00023274"/>
    </source>
</evidence>
<dbReference type="GO" id="GO:0030490">
    <property type="term" value="P:maturation of SSU-rRNA"/>
    <property type="evidence" value="ECO:0007669"/>
    <property type="project" value="TreeGrafter"/>
</dbReference>
<dbReference type="GO" id="GO:0003735">
    <property type="term" value="F:structural constituent of ribosome"/>
    <property type="evidence" value="ECO:0007669"/>
    <property type="project" value="InterPro"/>
</dbReference>
<dbReference type="GO" id="GO:0022627">
    <property type="term" value="C:cytosolic small ribosomal subunit"/>
    <property type="evidence" value="ECO:0007669"/>
    <property type="project" value="TreeGrafter"/>
</dbReference>
<gene>
    <name evidence="4" type="primary">RPS28A</name>
    <name evidence="4" type="ORF">ETB97_010925</name>
</gene>
<dbReference type="InterPro" id="IPR000289">
    <property type="entry name" value="Ribosomal_eS28"/>
</dbReference>
<comment type="caution">
    <text evidence="4">The sequence shown here is derived from an EMBL/GenBank/DDBJ whole genome shotgun (WGS) entry which is preliminary data.</text>
</comment>
<name>A0A8H6ABT8_PETAA</name>
<dbReference type="Pfam" id="PF01200">
    <property type="entry name" value="Ribosomal_S28e"/>
    <property type="match status" value="1"/>
</dbReference>
<keyword evidence="2 4" id="KW-0689">Ribosomal protein</keyword>
<comment type="similarity">
    <text evidence="1">Belongs to the eukaryotic ribosomal protein eS28 family.</text>
</comment>
<dbReference type="EMBL" id="SPNV01000061">
    <property type="protein sequence ID" value="KAF5862993.1"/>
    <property type="molecule type" value="Genomic_DNA"/>
</dbReference>
<dbReference type="PANTHER" id="PTHR10769:SF3">
    <property type="entry name" value="SMALL RIBOSOMAL SUBUNIT PROTEIN ES28"/>
    <property type="match status" value="1"/>
</dbReference>
<organism evidence="4 5">
    <name type="scientific">Petromyces alliaceus</name>
    <name type="common">Aspergillus alliaceus</name>
    <dbReference type="NCBI Taxonomy" id="209559"/>
    <lineage>
        <taxon>Eukaryota</taxon>
        <taxon>Fungi</taxon>
        <taxon>Dikarya</taxon>
        <taxon>Ascomycota</taxon>
        <taxon>Pezizomycotina</taxon>
        <taxon>Eurotiomycetes</taxon>
        <taxon>Eurotiomycetidae</taxon>
        <taxon>Eurotiales</taxon>
        <taxon>Aspergillaceae</taxon>
        <taxon>Aspergillus</taxon>
        <taxon>Aspergillus subgen. Circumdati</taxon>
    </lineage>
</organism>
<reference evidence="4 5" key="1">
    <citation type="submission" date="2019-04" db="EMBL/GenBank/DDBJ databases">
        <title>Aspergillus burnettii sp. nov., novel species from soil in southeast Queensland.</title>
        <authorList>
            <person name="Gilchrist C.L.M."/>
            <person name="Pitt J.I."/>
            <person name="Lange L."/>
            <person name="Lacey H.J."/>
            <person name="Vuong D."/>
            <person name="Midgley D.J."/>
            <person name="Greenfield P."/>
            <person name="Bradbury M."/>
            <person name="Lacey E."/>
            <person name="Busk P.K."/>
            <person name="Pilgaard B."/>
            <person name="Chooi Y.H."/>
            <person name="Piggott A.M."/>
        </authorList>
    </citation>
    <scope>NUCLEOTIDE SEQUENCE [LARGE SCALE GENOMIC DNA]</scope>
    <source>
        <strain evidence="4 5">FRR 5400</strain>
    </source>
</reference>
<evidence type="ECO:0000256" key="1">
    <source>
        <dbReference type="ARBA" id="ARBA00005943"/>
    </source>
</evidence>
<dbReference type="InterPro" id="IPR012340">
    <property type="entry name" value="NA-bd_OB-fold"/>
</dbReference>
<dbReference type="PANTHER" id="PTHR10769">
    <property type="entry name" value="40S RIBOSOMAL PROTEIN S28"/>
    <property type="match status" value="1"/>
</dbReference>